<feature type="binding site" evidence="6">
    <location>
        <position position="159"/>
    </location>
    <ligand>
        <name>Fe cation</name>
        <dbReference type="ChEBI" id="CHEBI:24875"/>
        <note>ligand shared between two adjacent protomers</note>
    </ligand>
</feature>
<dbReference type="SUPFAM" id="SSF51905">
    <property type="entry name" value="FAD/NAD(P)-binding domain"/>
    <property type="match status" value="1"/>
</dbReference>
<dbReference type="HAMAP" id="MF_00304">
    <property type="entry name" value="Thi4"/>
    <property type="match status" value="1"/>
</dbReference>
<keyword evidence="4 6" id="KW-0408">Iron</keyword>
<proteinExistence type="inferred from homology"/>
<feature type="binding site" description="in other chain" evidence="6">
    <location>
        <position position="174"/>
    </location>
    <ligand>
        <name>Fe cation</name>
        <dbReference type="ChEBI" id="CHEBI:24875"/>
        <note>ligand shared between two adjacent protomers</note>
    </ligand>
</feature>
<feature type="binding site" description="in other chain" evidence="6">
    <location>
        <position position="36"/>
    </location>
    <ligand>
        <name>NAD(+)</name>
        <dbReference type="ChEBI" id="CHEBI:57540"/>
        <note>ligand shared between two adjacent protomers</note>
    </ligand>
</feature>
<dbReference type="GO" id="GO:0005506">
    <property type="term" value="F:iron ion binding"/>
    <property type="evidence" value="ECO:0007669"/>
    <property type="project" value="UniProtKB-UniRule"/>
</dbReference>
<evidence type="ECO:0000256" key="6">
    <source>
        <dbReference type="HAMAP-Rule" id="MF_00304"/>
    </source>
</evidence>
<comment type="catalytic activity">
    <reaction evidence="6">
        <text>hydrogen sulfide + glycine + NAD(+) = ADP-5-ethyl-4-methylthiazole-2-carboxylate + nicotinamide + 3 H2O + H(+)</text>
        <dbReference type="Rhea" id="RHEA:55704"/>
        <dbReference type="ChEBI" id="CHEBI:15377"/>
        <dbReference type="ChEBI" id="CHEBI:15378"/>
        <dbReference type="ChEBI" id="CHEBI:17154"/>
        <dbReference type="ChEBI" id="CHEBI:29919"/>
        <dbReference type="ChEBI" id="CHEBI:57305"/>
        <dbReference type="ChEBI" id="CHEBI:57540"/>
        <dbReference type="ChEBI" id="CHEBI:139151"/>
        <dbReference type="EC" id="2.4.2.59"/>
    </reaction>
</comment>
<dbReference type="GO" id="GO:0052837">
    <property type="term" value="P:thiazole biosynthetic process"/>
    <property type="evidence" value="ECO:0007669"/>
    <property type="project" value="UniProtKB-UniRule"/>
</dbReference>
<evidence type="ECO:0000256" key="2">
    <source>
        <dbReference type="ARBA" id="ARBA00022723"/>
    </source>
</evidence>
<dbReference type="Pfam" id="PF01946">
    <property type="entry name" value="Thi4"/>
    <property type="match status" value="1"/>
</dbReference>
<feature type="binding site" evidence="6">
    <location>
        <position position="238"/>
    </location>
    <ligand>
        <name>glycine</name>
        <dbReference type="ChEBI" id="CHEBI:57305"/>
    </ligand>
</feature>
<dbReference type="EC" id="2.4.2.59" evidence="6"/>
<dbReference type="GO" id="GO:0009229">
    <property type="term" value="P:thiamine diphosphate biosynthetic process"/>
    <property type="evidence" value="ECO:0007669"/>
    <property type="project" value="UniProtKB-UniRule"/>
</dbReference>
<dbReference type="InterPro" id="IPR002922">
    <property type="entry name" value="Thi4_fam"/>
</dbReference>
<dbReference type="GO" id="GO:0016763">
    <property type="term" value="F:pentosyltransferase activity"/>
    <property type="evidence" value="ECO:0007669"/>
    <property type="project" value="UniProtKB-UniRule"/>
</dbReference>
<evidence type="ECO:0000256" key="3">
    <source>
        <dbReference type="ARBA" id="ARBA00022977"/>
    </source>
</evidence>
<comment type="subunit">
    <text evidence="6">Homooctamer; tetramer of dimers.</text>
</comment>
<dbReference type="InterPro" id="IPR022828">
    <property type="entry name" value="Thi4_prok"/>
</dbReference>
<comment type="function">
    <text evidence="6">Involved in the biosynthesis of the thiazole moiety of thiamine. Catalyzes the conversion of NAD and glycine to adenosine diphosphate 5-(2-hydroxyethyl)-4-methylthiazole-2-carboxylate (ADT), an adenylated thiazole intermediate, using free sulfide as a source of sulfur.</text>
</comment>
<dbReference type="PANTHER" id="PTHR43422:SF3">
    <property type="entry name" value="THIAMINE THIAZOLE SYNTHASE"/>
    <property type="match status" value="1"/>
</dbReference>
<comment type="caution">
    <text evidence="6">Lacks conserved residue(s) required for the propagation of feature annotation.</text>
</comment>
<feature type="binding site" description="in other chain" evidence="6">
    <location>
        <position position="127"/>
    </location>
    <ligand>
        <name>NAD(+)</name>
        <dbReference type="ChEBI" id="CHEBI:57540"/>
        <note>ligand shared between two adjacent protomers</note>
    </ligand>
</feature>
<organism evidence="7">
    <name type="scientific">uncultured Desulfobacterium sp</name>
    <dbReference type="NCBI Taxonomy" id="201089"/>
    <lineage>
        <taxon>Bacteria</taxon>
        <taxon>Pseudomonadati</taxon>
        <taxon>Thermodesulfobacteriota</taxon>
        <taxon>Desulfobacteria</taxon>
        <taxon>Desulfobacterales</taxon>
        <taxon>Desulfobacteriaceae</taxon>
        <taxon>Desulfobacterium</taxon>
        <taxon>environmental samples</taxon>
    </lineage>
</organism>
<reference evidence="7" key="1">
    <citation type="submission" date="2018-01" db="EMBL/GenBank/DDBJ databases">
        <authorList>
            <person name="Regsiter A."/>
            <person name="William W."/>
        </authorList>
    </citation>
    <scope>NUCLEOTIDE SEQUENCE</scope>
    <source>
        <strain evidence="7">TRIP AH-1</strain>
    </source>
</reference>
<keyword evidence="5 6" id="KW-0520">NAD</keyword>
<dbReference type="GO" id="GO:0009228">
    <property type="term" value="P:thiamine biosynthetic process"/>
    <property type="evidence" value="ECO:0007669"/>
    <property type="project" value="UniProtKB-KW"/>
</dbReference>
<accession>A0A445MVE8</accession>
<feature type="binding site" evidence="6">
    <location>
        <begin position="157"/>
        <end position="159"/>
    </location>
    <ligand>
        <name>NAD(+)</name>
        <dbReference type="ChEBI" id="CHEBI:57540"/>
        <note>ligand shared between two adjacent protomers</note>
    </ligand>
</feature>
<feature type="binding site" description="in other chain" evidence="6">
    <location>
        <position position="63"/>
    </location>
    <ligand>
        <name>NAD(+)</name>
        <dbReference type="ChEBI" id="CHEBI:57540"/>
        <note>ligand shared between two adjacent protomers</note>
    </ligand>
</feature>
<keyword evidence="1 6" id="KW-0808">Transferase</keyword>
<keyword evidence="7" id="KW-0413">Isomerase</keyword>
<evidence type="ECO:0000256" key="1">
    <source>
        <dbReference type="ARBA" id="ARBA00022679"/>
    </source>
</evidence>
<dbReference type="Gene3D" id="3.50.50.60">
    <property type="entry name" value="FAD/NAD(P)-binding domain"/>
    <property type="match status" value="1"/>
</dbReference>
<dbReference type="PANTHER" id="PTHR43422">
    <property type="entry name" value="THIAMINE THIAZOLE SYNTHASE"/>
    <property type="match status" value="1"/>
</dbReference>
<name>A0A445MVE8_9BACT</name>
<comment type="cofactor">
    <cofactor evidence="6">
        <name>Fe(2+)</name>
        <dbReference type="ChEBI" id="CHEBI:29033"/>
    </cofactor>
</comment>
<dbReference type="UniPathway" id="UPA00060"/>
<dbReference type="InterPro" id="IPR036188">
    <property type="entry name" value="FAD/NAD-bd_sf"/>
</dbReference>
<feature type="binding site" description="in other chain" evidence="6">
    <location>
        <position position="228"/>
    </location>
    <ligand>
        <name>NAD(+)</name>
        <dbReference type="ChEBI" id="CHEBI:57540"/>
        <note>ligand shared between two adjacent protomers</note>
    </ligand>
</feature>
<dbReference type="EMBL" id="OJIN01000101">
    <property type="protein sequence ID" value="SPD73438.1"/>
    <property type="molecule type" value="Genomic_DNA"/>
</dbReference>
<comment type="pathway">
    <text evidence="6">Cofactor biosynthesis; thiamine diphosphate biosynthesis.</text>
</comment>
<evidence type="ECO:0000313" key="7">
    <source>
        <dbReference type="EMBL" id="SPD73438.1"/>
    </source>
</evidence>
<sequence length="263" mass="28182">MQLDDVIISRSIIQSYMEKILAALQLDVALVGAGPANMVAGYYLGKAGFRAAIYESKLAPGGGMWGGGMMFNEVVIQEDAIDIVSEMGVNYRPRGDGYYTMDSVEATSTIISNCVKAGTTIFNLVQVTDVLFREEGGGPRISGLVINWSPVEKLELHVDPIGIKASFVVDGTGHPATICHLITRKMDARLLTKTGNVIGEMPLWAEKGEQFTVANTQEVFPGLYVAGMAANNAFGGPRMGPIFGGMLQSGRRVADMLIKELTA</sequence>
<evidence type="ECO:0000256" key="5">
    <source>
        <dbReference type="ARBA" id="ARBA00023027"/>
    </source>
</evidence>
<dbReference type="NCBIfam" id="TIGR00292">
    <property type="entry name" value="sulfide-dependent adenosine diphosphate thiazole synthase"/>
    <property type="match status" value="1"/>
</dbReference>
<keyword evidence="3 6" id="KW-0784">Thiamine biosynthesis</keyword>
<dbReference type="GO" id="GO:0016853">
    <property type="term" value="F:isomerase activity"/>
    <property type="evidence" value="ECO:0007669"/>
    <property type="project" value="UniProtKB-KW"/>
</dbReference>
<keyword evidence="2 6" id="KW-0479">Metal-binding</keyword>
<protein>
    <recommendedName>
        <fullName evidence="6">Thiamine thiazole synthase</fullName>
        <ecNumber evidence="6">2.4.2.59</ecNumber>
    </recommendedName>
</protein>
<gene>
    <name evidence="6" type="primary">thi4</name>
    <name evidence="7" type="ORF">PITCH_A190014</name>
</gene>
<comment type="similarity">
    <text evidence="6">Belongs to the THI4 family.</text>
</comment>
<evidence type="ECO:0000256" key="4">
    <source>
        <dbReference type="ARBA" id="ARBA00023004"/>
    </source>
</evidence>
<dbReference type="AlphaFoldDB" id="A0A445MVE8"/>